<feature type="compositionally biased region" description="Polar residues" evidence="9">
    <location>
        <begin position="90"/>
        <end position="110"/>
    </location>
</feature>
<dbReference type="GO" id="GO:0005694">
    <property type="term" value="C:chromosome"/>
    <property type="evidence" value="ECO:0007669"/>
    <property type="project" value="UniProtKB-ARBA"/>
</dbReference>
<feature type="compositionally biased region" description="Polar residues" evidence="9">
    <location>
        <begin position="468"/>
        <end position="492"/>
    </location>
</feature>
<feature type="region of interest" description="Disordered" evidence="9">
    <location>
        <begin position="442"/>
        <end position="492"/>
    </location>
</feature>
<dbReference type="EMBL" id="LSSN01000060">
    <property type="protein sequence ID" value="OMJ26165.1"/>
    <property type="molecule type" value="Genomic_DNA"/>
</dbReference>
<dbReference type="PANTHER" id="PTHR23235:SF120">
    <property type="entry name" value="KRUPPEL-LIKE FACTOR 15"/>
    <property type="match status" value="1"/>
</dbReference>
<dbReference type="Gene3D" id="3.30.160.60">
    <property type="entry name" value="Classic Zinc Finger"/>
    <property type="match status" value="3"/>
</dbReference>
<dbReference type="FunFam" id="3.30.160.60:FF:001666">
    <property type="entry name" value="MDS1 and EVI1 complex locus"/>
    <property type="match status" value="1"/>
</dbReference>
<dbReference type="FunFam" id="3.30.160.60:FF:001732">
    <property type="entry name" value="Zgc:162936"/>
    <property type="match status" value="1"/>
</dbReference>
<dbReference type="AlphaFoldDB" id="A0A1R1YH80"/>
<keyword evidence="6" id="KW-0539">Nucleus</keyword>
<keyword evidence="4 7" id="KW-0863">Zinc-finger</keyword>
<dbReference type="GO" id="GO:0008270">
    <property type="term" value="F:zinc ion binding"/>
    <property type="evidence" value="ECO:0007669"/>
    <property type="project" value="UniProtKB-KW"/>
</dbReference>
<feature type="region of interest" description="Disordered" evidence="9">
    <location>
        <begin position="1"/>
        <end position="158"/>
    </location>
</feature>
<evidence type="ECO:0000256" key="4">
    <source>
        <dbReference type="ARBA" id="ARBA00022771"/>
    </source>
</evidence>
<name>A0A1R1YH80_9FUNG</name>
<feature type="domain" description="C2H2-type" evidence="10">
    <location>
        <begin position="262"/>
        <end position="285"/>
    </location>
</feature>
<dbReference type="GO" id="GO:0000981">
    <property type="term" value="F:DNA-binding transcription factor activity, RNA polymerase II-specific"/>
    <property type="evidence" value="ECO:0007669"/>
    <property type="project" value="TreeGrafter"/>
</dbReference>
<sequence>MEKLLNKDEPSIKNFNGNRPAEWRLPPLSELVNDLSTKPRSSLNPIGLLDNSDNQSFHPQRTSIPTDSIDHSNPIAEINLLPKDGCLSKDTPTSKQKIGSEYSSYGSDSVFQKKKRQISIPKKNSMPPINQGRDFHNSSFDEKYSDPKRNSLGSYSLNSKDSINKDINDFTNEEYINDSYSDNELSEDANSQKKPKNSNLNQFKKYSCNICFASFSRQHNLKSHTLTHSTERPFICDICSKSFRRQHDLKRHKKLHTGERPHTCPTCGRGFARLDALNRHMRAESLQSCSGIPRRGRFMNVHINQGFSLNYQKNLSRNSISILNPSSGKHLTSKYINKAVEANPENLRRASTSIIMFDTTKSNDSLFSASNRYNFTPPSLTRNKNFANNGSESLQGQATEYSTNGFPRYPENRPTNSSINLNDDNPNTYGIYINQRFNYQPRRSVTEAAPSNLSDRFSTTKTSTTSTNKIQTQHFQDHSTLNRPSSPNVQVVDSKMPYNSLSIKNNQPKNRLVNLRVQEYSPLGLGRRHSLATMSKNSIKPDSSHSHGSWRTSRNSISQYDNSSTHPLSYSRETNQETWNKTKEPNTPSTSDSYKPNATTNFSYLLNPPKPIIPSYSNLHTYSANQRQSFNDNLSSSYKPQSSMQNTTYNITTPISSLQNNKQARNQSTPVISNKNLEQENLLLKHELDRLKSNNLHYQISHLENTINELTKENKQLNKKILVYECDSIDNNGNNSTI</sequence>
<comment type="caution">
    <text evidence="11">The sequence shown here is derived from an EMBL/GenBank/DDBJ whole genome shotgun (WGS) entry which is preliminary data.</text>
</comment>
<dbReference type="SMART" id="SM00355">
    <property type="entry name" value="ZnF_C2H2"/>
    <property type="match status" value="3"/>
</dbReference>
<evidence type="ECO:0000313" key="11">
    <source>
        <dbReference type="EMBL" id="OMJ26165.1"/>
    </source>
</evidence>
<feature type="compositionally biased region" description="Basic and acidic residues" evidence="9">
    <location>
        <begin position="1"/>
        <end position="11"/>
    </location>
</feature>
<dbReference type="Proteomes" id="UP000187283">
    <property type="component" value="Unassembled WGS sequence"/>
</dbReference>
<keyword evidence="8" id="KW-0175">Coiled coil</keyword>
<feature type="domain" description="C2H2-type" evidence="10">
    <location>
        <begin position="234"/>
        <end position="261"/>
    </location>
</feature>
<feature type="compositionally biased region" description="Basic and acidic residues" evidence="9">
    <location>
        <begin position="133"/>
        <end position="149"/>
    </location>
</feature>
<reference evidence="11 12" key="1">
    <citation type="submission" date="2017-01" db="EMBL/GenBank/DDBJ databases">
        <authorList>
            <person name="Mah S.A."/>
            <person name="Swanson W.J."/>
            <person name="Moy G.W."/>
            <person name="Vacquier V.D."/>
        </authorList>
    </citation>
    <scope>NUCLEOTIDE SEQUENCE [LARGE SCALE GENOMIC DNA]</scope>
    <source>
        <strain evidence="11 12">GSMNP</strain>
    </source>
</reference>
<dbReference type="InterPro" id="IPR036236">
    <property type="entry name" value="Znf_C2H2_sf"/>
</dbReference>
<feature type="compositionally biased region" description="Polar residues" evidence="9">
    <location>
        <begin position="34"/>
        <end position="44"/>
    </location>
</feature>
<accession>A0A1R1YH80</accession>
<protein>
    <submittedName>
        <fullName evidence="11">Transcriptional regulator CRZ1</fullName>
    </submittedName>
</protein>
<evidence type="ECO:0000256" key="2">
    <source>
        <dbReference type="ARBA" id="ARBA00022723"/>
    </source>
</evidence>
<dbReference type="GO" id="GO:0000978">
    <property type="term" value="F:RNA polymerase II cis-regulatory region sequence-specific DNA binding"/>
    <property type="evidence" value="ECO:0007669"/>
    <property type="project" value="TreeGrafter"/>
</dbReference>
<keyword evidence="2" id="KW-0479">Metal-binding</keyword>
<dbReference type="OrthoDB" id="8922241at2759"/>
<feature type="coiled-coil region" evidence="8">
    <location>
        <begin position="674"/>
        <end position="727"/>
    </location>
</feature>
<keyword evidence="12" id="KW-1185">Reference proteome</keyword>
<feature type="compositionally biased region" description="Polar residues" evidence="9">
    <location>
        <begin position="442"/>
        <end position="457"/>
    </location>
</feature>
<evidence type="ECO:0000256" key="8">
    <source>
        <dbReference type="SAM" id="Coils"/>
    </source>
</evidence>
<evidence type="ECO:0000256" key="5">
    <source>
        <dbReference type="ARBA" id="ARBA00022833"/>
    </source>
</evidence>
<dbReference type="GO" id="GO:0005634">
    <property type="term" value="C:nucleus"/>
    <property type="evidence" value="ECO:0007669"/>
    <property type="project" value="UniProtKB-SubCell"/>
</dbReference>
<dbReference type="SUPFAM" id="SSF57667">
    <property type="entry name" value="beta-beta-alpha zinc fingers"/>
    <property type="match status" value="2"/>
</dbReference>
<evidence type="ECO:0000256" key="6">
    <source>
        <dbReference type="ARBA" id="ARBA00023242"/>
    </source>
</evidence>
<evidence type="ECO:0000256" key="7">
    <source>
        <dbReference type="PROSITE-ProRule" id="PRU00042"/>
    </source>
</evidence>
<dbReference type="PROSITE" id="PS50157">
    <property type="entry name" value="ZINC_FINGER_C2H2_2"/>
    <property type="match status" value="3"/>
</dbReference>
<proteinExistence type="predicted"/>
<feature type="domain" description="C2H2-type" evidence="10">
    <location>
        <begin position="206"/>
        <end position="233"/>
    </location>
</feature>
<dbReference type="InterPro" id="IPR013087">
    <property type="entry name" value="Znf_C2H2_type"/>
</dbReference>
<organism evidence="11 12">
    <name type="scientific">Smittium culicis</name>
    <dbReference type="NCBI Taxonomy" id="133412"/>
    <lineage>
        <taxon>Eukaryota</taxon>
        <taxon>Fungi</taxon>
        <taxon>Fungi incertae sedis</taxon>
        <taxon>Zoopagomycota</taxon>
        <taxon>Kickxellomycotina</taxon>
        <taxon>Harpellomycetes</taxon>
        <taxon>Harpellales</taxon>
        <taxon>Legeriomycetaceae</taxon>
        <taxon>Smittium</taxon>
    </lineage>
</organism>
<gene>
    <name evidence="11" type="ORF">AYI70_g393</name>
</gene>
<dbReference type="PANTHER" id="PTHR23235">
    <property type="entry name" value="KRUEPPEL-LIKE TRANSCRIPTION FACTOR"/>
    <property type="match status" value="1"/>
</dbReference>
<keyword evidence="3" id="KW-0677">Repeat</keyword>
<evidence type="ECO:0000313" key="12">
    <source>
        <dbReference type="Proteomes" id="UP000187283"/>
    </source>
</evidence>
<evidence type="ECO:0000259" key="10">
    <source>
        <dbReference type="PROSITE" id="PS50157"/>
    </source>
</evidence>
<feature type="region of interest" description="Disordered" evidence="9">
    <location>
        <begin position="534"/>
        <end position="602"/>
    </location>
</feature>
<dbReference type="PROSITE" id="PS00028">
    <property type="entry name" value="ZINC_FINGER_C2H2_1"/>
    <property type="match status" value="2"/>
</dbReference>
<dbReference type="GO" id="GO:0045893">
    <property type="term" value="P:positive regulation of DNA-templated transcription"/>
    <property type="evidence" value="ECO:0007669"/>
    <property type="project" value="UniProtKB-ARBA"/>
</dbReference>
<comment type="subcellular location">
    <subcellularLocation>
        <location evidence="1">Nucleus</location>
    </subcellularLocation>
</comment>
<evidence type="ECO:0000256" key="3">
    <source>
        <dbReference type="ARBA" id="ARBA00022737"/>
    </source>
</evidence>
<keyword evidence="5" id="KW-0862">Zinc</keyword>
<evidence type="ECO:0000256" key="9">
    <source>
        <dbReference type="SAM" id="MobiDB-lite"/>
    </source>
</evidence>
<feature type="compositionally biased region" description="Polar residues" evidence="9">
    <location>
        <begin position="51"/>
        <end position="66"/>
    </location>
</feature>
<dbReference type="STRING" id="133412.A0A1R1YH80"/>
<dbReference type="Pfam" id="PF00096">
    <property type="entry name" value="zf-C2H2"/>
    <property type="match status" value="3"/>
</dbReference>
<evidence type="ECO:0000256" key="1">
    <source>
        <dbReference type="ARBA" id="ARBA00004123"/>
    </source>
</evidence>